<feature type="binding site" evidence="7 8">
    <location>
        <position position="133"/>
    </location>
    <ligand>
        <name>S-adenosyl-L-methionine</name>
        <dbReference type="ChEBI" id="CHEBI:59789"/>
    </ligand>
</feature>
<keyword evidence="4 7" id="KW-0808">Transferase</keyword>
<dbReference type="InterPro" id="IPR001737">
    <property type="entry name" value="KsgA/Erm"/>
</dbReference>
<feature type="domain" description="Ribosomal RNA adenine methylase transferase N-terminal" evidence="9">
    <location>
        <begin position="40"/>
        <end position="218"/>
    </location>
</feature>
<feature type="binding site" evidence="7 8">
    <location>
        <position position="35"/>
    </location>
    <ligand>
        <name>S-adenosyl-L-methionine</name>
        <dbReference type="ChEBI" id="CHEBI:59789"/>
    </ligand>
</feature>
<dbReference type="OrthoDB" id="9814755at2"/>
<dbReference type="Proteomes" id="UP000595373">
    <property type="component" value="Chromosome"/>
</dbReference>
<dbReference type="EMBL" id="CP066558">
    <property type="protein sequence ID" value="QQF82187.1"/>
    <property type="molecule type" value="Genomic_DNA"/>
</dbReference>
<dbReference type="FunFam" id="3.40.50.150:FF:000006">
    <property type="entry name" value="Ribosomal RNA small subunit methyltransferase A"/>
    <property type="match status" value="1"/>
</dbReference>
<feature type="binding site" evidence="7 8">
    <location>
        <position position="81"/>
    </location>
    <ligand>
        <name>S-adenosyl-L-methionine</name>
        <dbReference type="ChEBI" id="CHEBI:59789"/>
    </ligand>
</feature>
<evidence type="ECO:0000256" key="3">
    <source>
        <dbReference type="ARBA" id="ARBA00022603"/>
    </source>
</evidence>
<comment type="function">
    <text evidence="7">Specifically dimethylates two adjacent adenosines (A1518 and A1519) in the loop of a conserved hairpin near the 3'-end of 16S rRNA in the 30S particle. May play a critical role in biogenesis of 30S subunits.</text>
</comment>
<proteinExistence type="inferred from homology"/>
<dbReference type="PROSITE" id="PS51689">
    <property type="entry name" value="SAM_RNA_A_N6_MT"/>
    <property type="match status" value="1"/>
</dbReference>
<dbReference type="SMART" id="SM00650">
    <property type="entry name" value="rADc"/>
    <property type="match status" value="1"/>
</dbReference>
<dbReference type="InterPro" id="IPR020598">
    <property type="entry name" value="rRNA_Ade_methylase_Trfase_N"/>
</dbReference>
<dbReference type="InterPro" id="IPR029063">
    <property type="entry name" value="SAM-dependent_MTases_sf"/>
</dbReference>
<name>A0A9Q6Z0I5_HISSO</name>
<dbReference type="InterPro" id="IPR020596">
    <property type="entry name" value="rRNA_Ade_Mease_Trfase_CS"/>
</dbReference>
<evidence type="ECO:0000313" key="11">
    <source>
        <dbReference type="EMBL" id="TEW28858.1"/>
    </source>
</evidence>
<dbReference type="EC" id="2.1.1.182" evidence="7"/>
<evidence type="ECO:0000256" key="2">
    <source>
        <dbReference type="ARBA" id="ARBA00022552"/>
    </source>
</evidence>
<dbReference type="SUPFAM" id="SSF53335">
    <property type="entry name" value="S-adenosyl-L-methionine-dependent methyltransferases"/>
    <property type="match status" value="1"/>
</dbReference>
<feature type="binding site" evidence="7 8">
    <location>
        <position position="33"/>
    </location>
    <ligand>
        <name>S-adenosyl-L-methionine</name>
        <dbReference type="ChEBI" id="CHEBI:59789"/>
    </ligand>
</feature>
<feature type="binding site" evidence="7 8">
    <location>
        <position position="60"/>
    </location>
    <ligand>
        <name>S-adenosyl-L-methionine</name>
        <dbReference type="ChEBI" id="CHEBI:59789"/>
    </ligand>
</feature>
<sequence>MFYNTANFLAFTLSLMKSKTHLGHTARKRFGQNFLHDNNIIQNIVMAIYPQKEQFLVEIGPGLGALTEPVAEKVERLTVIELDRDLAERLRHHPFLHQKLNVIEYDAMQFNFEQLYIDENLAEKNQKLRVFGNLPYNISTPLMFHLFKYHAIIQDMHFMLQKEVVKRLCAAPNSKAYGRLTIMAQYFCQVLPVLEVPPTAFKPAPKVESAVVRLIPHKELPYPVKDLYWLNRVTTQAFNQRRKTLRNALSTLFSAEKLTALAIDLEARAENLSIADYARLANYLADNPPTEDLQSE</sequence>
<dbReference type="FunFam" id="1.10.8.100:FF:000001">
    <property type="entry name" value="Ribosomal RNA small subunit methyltransferase A"/>
    <property type="match status" value="1"/>
</dbReference>
<evidence type="ECO:0000313" key="10">
    <source>
        <dbReference type="EMBL" id="QQF82187.1"/>
    </source>
</evidence>
<reference evidence="11 12" key="1">
    <citation type="submission" date="2019-03" db="EMBL/GenBank/DDBJ databases">
        <title>Horizontal Gene Transfer Machinery in Histophilus somni.</title>
        <authorList>
            <person name="Mostafa Nazari M."/>
            <person name="Liljebjelke K."/>
        </authorList>
    </citation>
    <scope>NUCLEOTIDE SEQUENCE [LARGE SCALE GENOMIC DNA]</scope>
    <source>
        <strain evidence="11 12">UOC-EPH-KLM-04</strain>
    </source>
</reference>
<reference evidence="10 13" key="2">
    <citation type="submission" date="2020-12" db="EMBL/GenBank/DDBJ databases">
        <title>ASc-MMNZ-VFA-070.</title>
        <authorList>
            <person name="Schryvers A."/>
            <person name="Mostafa Nazari M."/>
            <person name="Farshchi Andisi V."/>
            <person name="Timsit E."/>
            <person name="Walter Morck D."/>
        </authorList>
    </citation>
    <scope>NUCLEOTIDE SEQUENCE [LARGE SCALE GENOMIC DNA]</scope>
    <source>
        <strain evidence="10 13">ASc-MMNZ-VFA-070</strain>
    </source>
</reference>
<comment type="similarity">
    <text evidence="7">Belongs to the class I-like SAM-binding methyltransferase superfamily. rRNA adenine N(6)-methyltransferase family. RsmA subfamily.</text>
</comment>
<evidence type="ECO:0000313" key="12">
    <source>
        <dbReference type="Proteomes" id="UP000297565"/>
    </source>
</evidence>
<dbReference type="Gene3D" id="3.40.50.150">
    <property type="entry name" value="Vaccinia Virus protein VP39"/>
    <property type="match status" value="1"/>
</dbReference>
<dbReference type="InterPro" id="IPR023165">
    <property type="entry name" value="rRNA_Ade_diMease-like_C"/>
</dbReference>
<feature type="binding site" evidence="7 8">
    <location>
        <position position="106"/>
    </location>
    <ligand>
        <name>S-adenosyl-L-methionine</name>
        <dbReference type="ChEBI" id="CHEBI:59789"/>
    </ligand>
</feature>
<comment type="catalytic activity">
    <reaction evidence="7">
        <text>adenosine(1518)/adenosine(1519) in 16S rRNA + 4 S-adenosyl-L-methionine = N(6)-dimethyladenosine(1518)/N(6)-dimethyladenosine(1519) in 16S rRNA + 4 S-adenosyl-L-homocysteine + 4 H(+)</text>
        <dbReference type="Rhea" id="RHEA:19609"/>
        <dbReference type="Rhea" id="RHEA-COMP:10232"/>
        <dbReference type="Rhea" id="RHEA-COMP:10233"/>
        <dbReference type="ChEBI" id="CHEBI:15378"/>
        <dbReference type="ChEBI" id="CHEBI:57856"/>
        <dbReference type="ChEBI" id="CHEBI:59789"/>
        <dbReference type="ChEBI" id="CHEBI:74411"/>
        <dbReference type="ChEBI" id="CHEBI:74493"/>
        <dbReference type="EC" id="2.1.1.182"/>
    </reaction>
</comment>
<evidence type="ECO:0000256" key="1">
    <source>
        <dbReference type="ARBA" id="ARBA00022490"/>
    </source>
</evidence>
<accession>A0A9Q6Z0I5</accession>
<evidence type="ECO:0000256" key="7">
    <source>
        <dbReference type="HAMAP-Rule" id="MF_00607"/>
    </source>
</evidence>
<comment type="subcellular location">
    <subcellularLocation>
        <location evidence="7">Cytoplasm</location>
    </subcellularLocation>
</comment>
<dbReference type="Gene3D" id="1.10.8.100">
    <property type="entry name" value="Ribosomal RNA adenine dimethylase-like, domain 2"/>
    <property type="match status" value="1"/>
</dbReference>
<evidence type="ECO:0000256" key="5">
    <source>
        <dbReference type="ARBA" id="ARBA00022691"/>
    </source>
</evidence>
<dbReference type="EMBL" id="SNRV01000023">
    <property type="protein sequence ID" value="TEW28858.1"/>
    <property type="molecule type" value="Genomic_DNA"/>
</dbReference>
<dbReference type="PROSITE" id="PS01131">
    <property type="entry name" value="RRNA_A_DIMETH"/>
    <property type="match status" value="1"/>
</dbReference>
<dbReference type="InterPro" id="IPR011530">
    <property type="entry name" value="rRNA_adenine_dimethylase"/>
</dbReference>
<dbReference type="GO" id="GO:0003723">
    <property type="term" value="F:RNA binding"/>
    <property type="evidence" value="ECO:0007669"/>
    <property type="project" value="UniProtKB-UniRule"/>
</dbReference>
<dbReference type="NCBIfam" id="TIGR00755">
    <property type="entry name" value="ksgA"/>
    <property type="match status" value="1"/>
</dbReference>
<dbReference type="GO" id="GO:0052908">
    <property type="term" value="F:16S rRNA (adenine(1518)-N(6)/adenine(1519)-N(6))-dimethyltransferase activity"/>
    <property type="evidence" value="ECO:0007669"/>
    <property type="project" value="UniProtKB-EC"/>
</dbReference>
<gene>
    <name evidence="7 10" type="primary">rsmA</name>
    <name evidence="7" type="synonym">ksgA</name>
    <name evidence="11" type="ORF">E2R48_08165</name>
    <name evidence="10" type="ORF">JFL49_09080</name>
</gene>
<dbReference type="Pfam" id="PF00398">
    <property type="entry name" value="RrnaAD"/>
    <property type="match status" value="1"/>
</dbReference>
<dbReference type="GO" id="GO:0005829">
    <property type="term" value="C:cytosol"/>
    <property type="evidence" value="ECO:0007669"/>
    <property type="project" value="TreeGrafter"/>
</dbReference>
<evidence type="ECO:0000313" key="13">
    <source>
        <dbReference type="Proteomes" id="UP000595373"/>
    </source>
</evidence>
<keyword evidence="5 7" id="KW-0949">S-adenosyl-L-methionine</keyword>
<keyword evidence="13" id="KW-1185">Reference proteome</keyword>
<dbReference type="PANTHER" id="PTHR11727:SF7">
    <property type="entry name" value="DIMETHYLADENOSINE TRANSFERASE-RELATED"/>
    <property type="match status" value="1"/>
</dbReference>
<protein>
    <recommendedName>
        <fullName evidence="7">Ribosomal RNA small subunit methyltransferase A</fullName>
        <ecNumber evidence="7">2.1.1.182</ecNumber>
    </recommendedName>
    <alternativeName>
        <fullName evidence="7">16S rRNA (adenine(1518)-N(6)/adenine(1519)-N(6))-dimethyltransferase</fullName>
    </alternativeName>
    <alternativeName>
        <fullName evidence="7">16S rRNA dimethyladenosine transferase</fullName>
    </alternativeName>
    <alternativeName>
        <fullName evidence="7">16S rRNA dimethylase</fullName>
    </alternativeName>
    <alternativeName>
        <fullName evidence="7">S-adenosylmethionine-6-N', N'-adenosyl(rRNA) dimethyltransferase</fullName>
    </alternativeName>
</protein>
<evidence type="ECO:0000256" key="6">
    <source>
        <dbReference type="ARBA" id="ARBA00022884"/>
    </source>
</evidence>
<dbReference type="HAMAP" id="MF_00607">
    <property type="entry name" value="16SrRNA_methyltr_A"/>
    <property type="match status" value="1"/>
</dbReference>
<evidence type="ECO:0000259" key="9">
    <source>
        <dbReference type="SMART" id="SM00650"/>
    </source>
</evidence>
<dbReference type="AlphaFoldDB" id="A0A9Q6Z0I5"/>
<dbReference type="PANTHER" id="PTHR11727">
    <property type="entry name" value="DIMETHYLADENOSINE TRANSFERASE"/>
    <property type="match status" value="1"/>
</dbReference>
<keyword evidence="2 7" id="KW-0698">rRNA processing</keyword>
<keyword evidence="6 7" id="KW-0694">RNA-binding</keyword>
<evidence type="ECO:0000256" key="4">
    <source>
        <dbReference type="ARBA" id="ARBA00022679"/>
    </source>
</evidence>
<organism evidence="10 13">
    <name type="scientific">Histophilus somni</name>
    <name type="common">Haemophilus somnus</name>
    <dbReference type="NCBI Taxonomy" id="731"/>
    <lineage>
        <taxon>Bacteria</taxon>
        <taxon>Pseudomonadati</taxon>
        <taxon>Pseudomonadota</taxon>
        <taxon>Gammaproteobacteria</taxon>
        <taxon>Pasteurellales</taxon>
        <taxon>Pasteurellaceae</taxon>
        <taxon>Histophilus</taxon>
    </lineage>
</organism>
<keyword evidence="1 7" id="KW-0963">Cytoplasm</keyword>
<dbReference type="Proteomes" id="UP000297565">
    <property type="component" value="Unassembled WGS sequence"/>
</dbReference>
<keyword evidence="3 7" id="KW-0489">Methyltransferase</keyword>
<evidence type="ECO:0000256" key="8">
    <source>
        <dbReference type="PROSITE-ProRule" id="PRU01026"/>
    </source>
</evidence>